<comment type="caution">
    <text evidence="19">The sequence shown here is derived from an EMBL/GenBank/DDBJ whole genome shotgun (WGS) entry which is preliminary data.</text>
</comment>
<feature type="repeat" description="TPR" evidence="16">
    <location>
        <begin position="383"/>
        <end position="416"/>
    </location>
</feature>
<dbReference type="SUPFAM" id="SSF48452">
    <property type="entry name" value="TPR-like"/>
    <property type="match status" value="1"/>
</dbReference>
<evidence type="ECO:0000259" key="18">
    <source>
        <dbReference type="Pfam" id="PF08409"/>
    </source>
</evidence>
<gene>
    <name evidence="19" type="ORF">WR25_10317</name>
</gene>
<keyword evidence="9" id="KW-0677">Repeat</keyword>
<keyword evidence="7" id="KW-0808">Transferase</keyword>
<dbReference type="STRING" id="2018661.A0A2A2KYK5"/>
<evidence type="ECO:0000256" key="17">
    <source>
        <dbReference type="SAM" id="Phobius"/>
    </source>
</evidence>
<dbReference type="Pfam" id="PF13181">
    <property type="entry name" value="TPR_8"/>
    <property type="match status" value="1"/>
</dbReference>
<comment type="catalytic activity">
    <reaction evidence="14">
        <text>a di-trans,poly-cis-dolichyl beta-D-mannosyl phosphate + L-threonyl-[protein] = 3-O-(alpha-D-mannosyl)-L-threonyl-[protein] + a di-trans,poly-cis-dolichyl phosphate + H(+)</text>
        <dbReference type="Rhea" id="RHEA:53396"/>
        <dbReference type="Rhea" id="RHEA-COMP:11060"/>
        <dbReference type="Rhea" id="RHEA-COMP:13547"/>
        <dbReference type="Rhea" id="RHEA-COMP:19498"/>
        <dbReference type="Rhea" id="RHEA-COMP:19501"/>
        <dbReference type="ChEBI" id="CHEBI:15378"/>
        <dbReference type="ChEBI" id="CHEBI:30013"/>
        <dbReference type="ChEBI" id="CHEBI:57683"/>
        <dbReference type="ChEBI" id="CHEBI:58211"/>
        <dbReference type="ChEBI" id="CHEBI:137323"/>
        <dbReference type="EC" id="2.4.1.109"/>
    </reaction>
</comment>
<dbReference type="Proteomes" id="UP000218231">
    <property type="component" value="Unassembled WGS sequence"/>
</dbReference>
<keyword evidence="12 17" id="KW-1133">Transmembrane helix</keyword>
<evidence type="ECO:0000256" key="6">
    <source>
        <dbReference type="ARBA" id="ARBA00012839"/>
    </source>
</evidence>
<comment type="catalytic activity">
    <reaction evidence="15">
        <text>a di-trans,poly-cis-dolichyl beta-D-mannosyl phosphate + L-seryl-[protein] = 3-O-(alpha-D-mannosyl)-L-seryl-[protein] + a di-trans,poly-cis-dolichyl phosphate + H(+)</text>
        <dbReference type="Rhea" id="RHEA:17377"/>
        <dbReference type="Rhea" id="RHEA-COMP:9863"/>
        <dbReference type="Rhea" id="RHEA-COMP:13546"/>
        <dbReference type="Rhea" id="RHEA-COMP:19498"/>
        <dbReference type="Rhea" id="RHEA-COMP:19501"/>
        <dbReference type="ChEBI" id="CHEBI:15378"/>
        <dbReference type="ChEBI" id="CHEBI:29999"/>
        <dbReference type="ChEBI" id="CHEBI:57683"/>
        <dbReference type="ChEBI" id="CHEBI:58211"/>
        <dbReference type="ChEBI" id="CHEBI:137321"/>
        <dbReference type="EC" id="2.4.1.109"/>
    </reaction>
</comment>
<evidence type="ECO:0000256" key="1">
    <source>
        <dbReference type="ARBA" id="ARBA00003582"/>
    </source>
</evidence>
<dbReference type="PANTHER" id="PTHR44227:SF3">
    <property type="entry name" value="PROTEIN O-MANNOSYL-TRANSFERASE TMTC4"/>
    <property type="match status" value="1"/>
</dbReference>
<accession>A0A2A2KYK5</accession>
<dbReference type="Pfam" id="PF13432">
    <property type="entry name" value="TPR_16"/>
    <property type="match status" value="1"/>
</dbReference>
<reference evidence="19 20" key="1">
    <citation type="journal article" date="2017" name="Curr. Biol.">
        <title>Genome architecture and evolution of a unichromosomal asexual nematode.</title>
        <authorList>
            <person name="Fradin H."/>
            <person name="Zegar C."/>
            <person name="Gutwein M."/>
            <person name="Lucas J."/>
            <person name="Kovtun M."/>
            <person name="Corcoran D."/>
            <person name="Baugh L.R."/>
            <person name="Kiontke K."/>
            <person name="Gunsalus K."/>
            <person name="Fitch D.H."/>
            <person name="Piano F."/>
        </authorList>
    </citation>
    <scope>NUCLEOTIDE SEQUENCE [LARGE SCALE GENOMIC DNA]</scope>
    <source>
        <strain evidence="19">PF1309</strain>
    </source>
</reference>
<feature type="domain" description="DUF1736" evidence="18">
    <location>
        <begin position="130"/>
        <end position="201"/>
    </location>
</feature>
<dbReference type="OrthoDB" id="19588at2759"/>
<evidence type="ECO:0000256" key="13">
    <source>
        <dbReference type="ARBA" id="ARBA00023136"/>
    </source>
</evidence>
<keyword evidence="8 17" id="KW-0812">Transmembrane</keyword>
<evidence type="ECO:0000256" key="12">
    <source>
        <dbReference type="ARBA" id="ARBA00022989"/>
    </source>
</evidence>
<comment type="function">
    <text evidence="1">Transfers mannosyl residues to the hydroxyl group of serine or threonine residues.</text>
</comment>
<keyword evidence="10 16" id="KW-0802">TPR repeat</keyword>
<evidence type="ECO:0000313" key="19">
    <source>
        <dbReference type="EMBL" id="PAV78990.1"/>
    </source>
</evidence>
<dbReference type="InterPro" id="IPR052346">
    <property type="entry name" value="O-mannosyl-transferase_TMTC"/>
</dbReference>
<dbReference type="AlphaFoldDB" id="A0A2A2KYK5"/>
<dbReference type="InterPro" id="IPR019734">
    <property type="entry name" value="TPR_rpt"/>
</dbReference>
<dbReference type="SMART" id="SM00028">
    <property type="entry name" value="TPR"/>
    <property type="match status" value="6"/>
</dbReference>
<dbReference type="PROSITE" id="PS50293">
    <property type="entry name" value="TPR_REGION"/>
    <property type="match status" value="1"/>
</dbReference>
<proteinExistence type="inferred from homology"/>
<evidence type="ECO:0000256" key="9">
    <source>
        <dbReference type="ARBA" id="ARBA00022737"/>
    </source>
</evidence>
<evidence type="ECO:0000256" key="16">
    <source>
        <dbReference type="PROSITE-ProRule" id="PRU00339"/>
    </source>
</evidence>
<evidence type="ECO:0000256" key="15">
    <source>
        <dbReference type="ARBA" id="ARBA00045102"/>
    </source>
</evidence>
<evidence type="ECO:0000313" key="20">
    <source>
        <dbReference type="Proteomes" id="UP000218231"/>
    </source>
</evidence>
<evidence type="ECO:0000256" key="7">
    <source>
        <dbReference type="ARBA" id="ARBA00022679"/>
    </source>
</evidence>
<feature type="repeat" description="TPR" evidence="16">
    <location>
        <begin position="485"/>
        <end position="518"/>
    </location>
</feature>
<dbReference type="EMBL" id="LIAE01007485">
    <property type="protein sequence ID" value="PAV78990.1"/>
    <property type="molecule type" value="Genomic_DNA"/>
</dbReference>
<feature type="transmembrane region" description="Helical" evidence="17">
    <location>
        <begin position="150"/>
        <end position="172"/>
    </location>
</feature>
<feature type="transmembrane region" description="Helical" evidence="17">
    <location>
        <begin position="110"/>
        <end position="130"/>
    </location>
</feature>
<evidence type="ECO:0000256" key="4">
    <source>
        <dbReference type="ARBA" id="ARBA00004922"/>
    </source>
</evidence>
<dbReference type="GO" id="GO:0016020">
    <property type="term" value="C:membrane"/>
    <property type="evidence" value="ECO:0007669"/>
    <property type="project" value="UniProtKB-SubCell"/>
</dbReference>
<sequence length="580" mass="66029">MVFKLSIGSYGVFHSSHLRYSSSSYRSGKILSSNYRSLLNAFQVANITGRAELLMSLFLLLSLKFYISKDYLKMFIFATLSIFSKEQGIMIFPICMMVDILRKEFSFQRCAVLLFTALDFALIRLALNGFKTAKFTSLDNPAAFVGDPIFRWLNIGYLWFHHLSLLILPYPLCFDYSMGCIQLINSYSDPRLGLLLLLPVVIIVGYYAVRNLSDSDQRSILFGIIFGAFAMFPASNIAFTVGFTVAERVLYLPSIGYCLLLAIAYKYLSKIYKSLEIISLVIMAMAVSHCFARSKEWTNELSLYSSGLEVCPNNAKIHYNLGKVLNDLGNEAEAERNYWNAIHLHPTYDQALNNLGNLLERNGRRDQAEQLLKRALQAKPHFAGAWMNLGISQMNSGKFNEAEASFDRSLRLRPNSADCHFNLGNLYQRTNRLHKAMNAWRNATRIDPTHTKSWINLLVVLDELDDCQSAISLSDSVLTHFPHEPTILFQLGSCFGQLGHYEMAEQLLQEAISISPENSLYHTNLGVLYERWHRYSDAEVSYRRAALLESSDQKTISTATENLQALTQKRDFRKNSTRHH</sequence>
<evidence type="ECO:0000256" key="11">
    <source>
        <dbReference type="ARBA" id="ARBA00022824"/>
    </source>
</evidence>
<dbReference type="InterPro" id="IPR011990">
    <property type="entry name" value="TPR-like_helical_dom_sf"/>
</dbReference>
<evidence type="ECO:0000256" key="8">
    <source>
        <dbReference type="ARBA" id="ARBA00022692"/>
    </source>
</evidence>
<dbReference type="InterPro" id="IPR013618">
    <property type="entry name" value="TMTC_DUF1736"/>
</dbReference>
<dbReference type="UniPathway" id="UPA00378"/>
<feature type="transmembrane region" description="Helical" evidence="17">
    <location>
        <begin position="192"/>
        <end position="209"/>
    </location>
</feature>
<evidence type="ECO:0000256" key="10">
    <source>
        <dbReference type="ARBA" id="ARBA00022803"/>
    </source>
</evidence>
<feature type="transmembrane region" description="Helical" evidence="17">
    <location>
        <begin position="221"/>
        <end position="242"/>
    </location>
</feature>
<comment type="subcellular location">
    <subcellularLocation>
        <location evidence="3">Endoplasmic reticulum</location>
    </subcellularLocation>
    <subcellularLocation>
        <location evidence="2">Membrane</location>
        <topology evidence="2">Multi-pass membrane protein</topology>
    </subcellularLocation>
</comment>
<evidence type="ECO:0000256" key="14">
    <source>
        <dbReference type="ARBA" id="ARBA00045085"/>
    </source>
</evidence>
<organism evidence="19 20">
    <name type="scientific">Diploscapter pachys</name>
    <dbReference type="NCBI Taxonomy" id="2018661"/>
    <lineage>
        <taxon>Eukaryota</taxon>
        <taxon>Metazoa</taxon>
        <taxon>Ecdysozoa</taxon>
        <taxon>Nematoda</taxon>
        <taxon>Chromadorea</taxon>
        <taxon>Rhabditida</taxon>
        <taxon>Rhabditina</taxon>
        <taxon>Rhabditomorpha</taxon>
        <taxon>Rhabditoidea</taxon>
        <taxon>Rhabditidae</taxon>
        <taxon>Diploscapter</taxon>
    </lineage>
</organism>
<keyword evidence="11" id="KW-0256">Endoplasmic reticulum</keyword>
<feature type="repeat" description="TPR" evidence="16">
    <location>
        <begin position="315"/>
        <end position="348"/>
    </location>
</feature>
<dbReference type="PROSITE" id="PS50005">
    <property type="entry name" value="TPR"/>
    <property type="match status" value="5"/>
</dbReference>
<dbReference type="EC" id="2.4.1.109" evidence="6"/>
<comment type="similarity">
    <text evidence="5">Belongs to the TMTC family.</text>
</comment>
<name>A0A2A2KYK5_9BILA</name>
<protein>
    <recommendedName>
        <fullName evidence="6">dolichyl-phosphate-mannose--protein mannosyltransferase</fullName>
        <ecNumber evidence="6">2.4.1.109</ecNumber>
    </recommendedName>
</protein>
<dbReference type="Pfam" id="PF08409">
    <property type="entry name" value="TMTC_DUF1736"/>
    <property type="match status" value="1"/>
</dbReference>
<keyword evidence="20" id="KW-1185">Reference proteome</keyword>
<keyword evidence="13 17" id="KW-0472">Membrane</keyword>
<evidence type="ECO:0000256" key="5">
    <source>
        <dbReference type="ARBA" id="ARBA00007882"/>
    </source>
</evidence>
<dbReference type="GO" id="GO:0030968">
    <property type="term" value="P:endoplasmic reticulum unfolded protein response"/>
    <property type="evidence" value="ECO:0007669"/>
    <property type="project" value="TreeGrafter"/>
</dbReference>
<dbReference type="GO" id="GO:0004169">
    <property type="term" value="F:dolichyl-phosphate-mannose-protein mannosyltransferase activity"/>
    <property type="evidence" value="ECO:0007669"/>
    <property type="project" value="UniProtKB-EC"/>
</dbReference>
<evidence type="ECO:0000256" key="2">
    <source>
        <dbReference type="ARBA" id="ARBA00004141"/>
    </source>
</evidence>
<feature type="transmembrane region" description="Helical" evidence="17">
    <location>
        <begin position="249"/>
        <end position="268"/>
    </location>
</feature>
<evidence type="ECO:0000256" key="3">
    <source>
        <dbReference type="ARBA" id="ARBA00004240"/>
    </source>
</evidence>
<comment type="pathway">
    <text evidence="4">Protein modification; protein glycosylation.</text>
</comment>
<dbReference type="GO" id="GO:0005783">
    <property type="term" value="C:endoplasmic reticulum"/>
    <property type="evidence" value="ECO:0007669"/>
    <property type="project" value="UniProtKB-SubCell"/>
</dbReference>
<feature type="repeat" description="TPR" evidence="16">
    <location>
        <begin position="349"/>
        <end position="382"/>
    </location>
</feature>
<dbReference type="PANTHER" id="PTHR44227">
    <property type="match status" value="1"/>
</dbReference>
<dbReference type="Gene3D" id="1.25.40.10">
    <property type="entry name" value="Tetratricopeptide repeat domain"/>
    <property type="match status" value="1"/>
</dbReference>
<feature type="repeat" description="TPR" evidence="16">
    <location>
        <begin position="417"/>
        <end position="450"/>
    </location>
</feature>